<sequence>MIDRKNKLPAKTPFKIAPFRKHIRKTKAHIHHGYLEIVFLHSAKGTHTIDEQAYPTTQPSIFVITYGQVHHWDILTEPSGFVILIQKDFLDLCQDPQLESLTQNITEHDCIPLSYNETIHQLFSILYQERNSLNTHFRDHILKALYTKVLEHAPTHKTANPNRQDYHHFFLLVNKHHKKEKKVQFYAFMMNTTPQNLNAICRKAVGFTASQIIADVTIKEAKRQIKYTQHSVSEIAYNLNFKDPSHFVKYFKRYTQTTPNEFRNKS</sequence>
<name>A0AC61NI73_9BACT</name>
<accession>A0AC61NI73</accession>
<dbReference type="EMBL" id="CP081303">
    <property type="protein sequence ID" value="QZE15388.1"/>
    <property type="molecule type" value="Genomic_DNA"/>
</dbReference>
<organism evidence="1 2">
    <name type="scientific">Halosquirtibacter laminarini</name>
    <dbReference type="NCBI Taxonomy" id="3374600"/>
    <lineage>
        <taxon>Bacteria</taxon>
        <taxon>Pseudomonadati</taxon>
        <taxon>Bacteroidota</taxon>
        <taxon>Bacteroidia</taxon>
        <taxon>Marinilabiliales</taxon>
        <taxon>Prolixibacteraceae</taxon>
        <taxon>Halosquirtibacter</taxon>
    </lineage>
</organism>
<reference evidence="1" key="1">
    <citation type="submission" date="2021-08" db="EMBL/GenBank/DDBJ databases">
        <title>Novel anaerobic bacterium isolated from sea squirt in East Sea, Republic of Korea.</title>
        <authorList>
            <person name="Nguyen T.H."/>
            <person name="Li Z."/>
            <person name="Lee Y.-J."/>
            <person name="Ko J."/>
            <person name="Kim S.-G."/>
        </authorList>
    </citation>
    <scope>NUCLEOTIDE SEQUENCE</scope>
    <source>
        <strain evidence="1">KCTC 25031</strain>
    </source>
</reference>
<protein>
    <submittedName>
        <fullName evidence="1">Helix-turn-helix transcriptional regulator</fullName>
    </submittedName>
</protein>
<dbReference type="Proteomes" id="UP000826212">
    <property type="component" value="Chromosome"/>
</dbReference>
<proteinExistence type="predicted"/>
<keyword evidence="2" id="KW-1185">Reference proteome</keyword>
<evidence type="ECO:0000313" key="1">
    <source>
        <dbReference type="EMBL" id="QZE15388.1"/>
    </source>
</evidence>
<evidence type="ECO:0000313" key="2">
    <source>
        <dbReference type="Proteomes" id="UP000826212"/>
    </source>
</evidence>
<gene>
    <name evidence="1" type="ORF">K4L44_06025</name>
</gene>